<dbReference type="SUPFAM" id="SSF46548">
    <property type="entry name" value="alpha-helical ferredoxin"/>
    <property type="match status" value="1"/>
</dbReference>
<keyword evidence="6" id="KW-1185">Reference proteome</keyword>
<dbReference type="Proteomes" id="UP000199006">
    <property type="component" value="Unassembled WGS sequence"/>
</dbReference>
<reference evidence="5 6" key="1">
    <citation type="submission" date="2016-10" db="EMBL/GenBank/DDBJ databases">
        <authorList>
            <person name="de Groot N.N."/>
        </authorList>
    </citation>
    <scope>NUCLEOTIDE SEQUENCE [LARGE SCALE GENOMIC DNA]</scope>
    <source>
        <strain evidence="5 6">ATCC 51327</strain>
    </source>
</reference>
<protein>
    <submittedName>
        <fullName evidence="5">Anaerobic sulfite reductase subunit A</fullName>
    </submittedName>
</protein>
<dbReference type="OrthoDB" id="9796486at2"/>
<keyword evidence="1" id="KW-0479">Metal-binding</keyword>
<dbReference type="PROSITE" id="PS00198">
    <property type="entry name" value="4FE4S_FER_1"/>
    <property type="match status" value="1"/>
</dbReference>
<evidence type="ECO:0000256" key="2">
    <source>
        <dbReference type="ARBA" id="ARBA00023004"/>
    </source>
</evidence>
<dbReference type="EMBL" id="FOTI01000025">
    <property type="protein sequence ID" value="SFL69516.1"/>
    <property type="molecule type" value="Genomic_DNA"/>
</dbReference>
<dbReference type="Pfam" id="PF17179">
    <property type="entry name" value="Fer4_22"/>
    <property type="match status" value="1"/>
</dbReference>
<proteinExistence type="predicted"/>
<dbReference type="InterPro" id="IPR017900">
    <property type="entry name" value="4Fe4S_Fe_S_CS"/>
</dbReference>
<keyword evidence="3" id="KW-0411">Iron-sulfur</keyword>
<dbReference type="InterPro" id="IPR017896">
    <property type="entry name" value="4Fe4S_Fe-S-bd"/>
</dbReference>
<feature type="domain" description="4Fe-4S ferredoxin-type" evidence="4">
    <location>
        <begin position="297"/>
        <end position="326"/>
    </location>
</feature>
<dbReference type="RefSeq" id="WP_089861877.1">
    <property type="nucleotide sequence ID" value="NZ_FOTI01000025.1"/>
</dbReference>
<gene>
    <name evidence="5" type="ORF">SAMN02983006_01794</name>
</gene>
<dbReference type="AlphaFoldDB" id="A0A1I4JTT1"/>
<dbReference type="GO" id="GO:0046872">
    <property type="term" value="F:metal ion binding"/>
    <property type="evidence" value="ECO:0007669"/>
    <property type="project" value="UniProtKB-KW"/>
</dbReference>
<dbReference type="PANTHER" id="PTHR40447">
    <property type="entry name" value="ANAEROBIC SULFITE REDUCTASE SUBUNIT A"/>
    <property type="match status" value="1"/>
</dbReference>
<accession>A0A1I4JTT1</accession>
<name>A0A1I4JTT1_9FIRM</name>
<dbReference type="GO" id="GO:0051536">
    <property type="term" value="F:iron-sulfur cluster binding"/>
    <property type="evidence" value="ECO:0007669"/>
    <property type="project" value="UniProtKB-KW"/>
</dbReference>
<evidence type="ECO:0000256" key="3">
    <source>
        <dbReference type="ARBA" id="ARBA00023014"/>
    </source>
</evidence>
<dbReference type="PANTHER" id="PTHR40447:SF1">
    <property type="entry name" value="ANAEROBIC SULFITE REDUCTASE SUBUNIT A"/>
    <property type="match status" value="1"/>
</dbReference>
<dbReference type="STRING" id="29563.SAMN02983006_01794"/>
<dbReference type="PROSITE" id="PS51379">
    <property type="entry name" value="4FE4S_FER_2"/>
    <property type="match status" value="2"/>
</dbReference>
<sequence>MAFSLNYQKIDDILAKLSSDYDIYAPVRLVGEGKFSATDRIQYDKITRAEQIVYNEKSDFSPREIISPITQTLFYFTENEFIENLPESRSIIIFARPCDINAFKRLDKIFLENGDFADSYYKSRRDKVHFALLDCKGGWESCFCVSMGTNKTSDYSLAVNFNSKTVEIEVNDSSFNKYFNDIKQCSYQYNFVKKNKIEVELPEIRPEQIEKISDLQIWQEYGQRCKSCGSCTAVCPSCSCFTTRDISYKENKKAGERRRVWASCLHPDFTEMAGGHSYRETAAARIRFRTLHKIYDYKKRFDTVNMCVGCGRCTDTCTQLISFATLLNRLSQEIKKLSVLEEGVEYVSKSSSS</sequence>
<evidence type="ECO:0000313" key="6">
    <source>
        <dbReference type="Proteomes" id="UP000199006"/>
    </source>
</evidence>
<evidence type="ECO:0000313" key="5">
    <source>
        <dbReference type="EMBL" id="SFL69516.1"/>
    </source>
</evidence>
<dbReference type="InterPro" id="IPR014259">
    <property type="entry name" value="Sulphite_reductase_A"/>
</dbReference>
<dbReference type="NCBIfam" id="TIGR02910">
    <property type="entry name" value="sulfite_red_A"/>
    <property type="match status" value="1"/>
</dbReference>
<evidence type="ECO:0000259" key="4">
    <source>
        <dbReference type="PROSITE" id="PS51379"/>
    </source>
</evidence>
<feature type="domain" description="4Fe-4S ferredoxin-type" evidence="4">
    <location>
        <begin position="215"/>
        <end position="246"/>
    </location>
</feature>
<organism evidence="5 6">
    <name type="scientific">Halanaerobium salsuginis</name>
    <dbReference type="NCBI Taxonomy" id="29563"/>
    <lineage>
        <taxon>Bacteria</taxon>
        <taxon>Bacillati</taxon>
        <taxon>Bacillota</taxon>
        <taxon>Clostridia</taxon>
        <taxon>Halanaerobiales</taxon>
        <taxon>Halanaerobiaceae</taxon>
        <taxon>Halanaerobium</taxon>
    </lineage>
</organism>
<keyword evidence="2" id="KW-0408">Iron</keyword>
<evidence type="ECO:0000256" key="1">
    <source>
        <dbReference type="ARBA" id="ARBA00022723"/>
    </source>
</evidence>